<dbReference type="Gene3D" id="3.50.50.60">
    <property type="entry name" value="FAD/NAD(P)-binding domain"/>
    <property type="match status" value="2"/>
</dbReference>
<dbReference type="RefSeq" id="WP_067456164.1">
    <property type="nucleotide sequence ID" value="NZ_LVVY01000086.1"/>
</dbReference>
<name>A0A178HYI7_9HYPH</name>
<comment type="caution">
    <text evidence="2">The sequence shown here is derived from an EMBL/GenBank/DDBJ whole genome shotgun (WGS) entry which is preliminary data.</text>
</comment>
<dbReference type="STRING" id="1770058.A3840_10855"/>
<sequence length="454" mass="49889">MTSNNQQSVVIVGGGASGVLVASQLLRSPDPDLRVTLIERQGRFGQGLAYSAQHRNHRVNVPARGMSAFPDDAEHFWRWLQRKEPGQHPSSWTFVPRRLYGVYLEDVLREAADRIPGRLVVLSEEVLAVNETRKGVEVVLGNGASLAARTAVLAVGHETQPARGKGIAVHAGSDRDTPLDPSAHVMILGSGLSMVDAWVSLSDARHTGPITVVSRNGLVPRGHLDVAPLDIDAAVIPFGAGLASLTRWFRSLIRAAESQGQDWRSAVDGLRPYNQRLWQSWPEREKRQFLRHVRPWWNTHRHRLPPELQEGLLRSIASGQVKLVAAEFIDIERADDKVRAIIRPRSTSLRQVMDVARVYDCGGVTVDVRASANPVIQHVIRTGMARPDAMRIGLDVDEHCALIGADGAVSRRIHVVGPLTRGRFFEIEAIPDIRVQSAALAQTILHQEAGSGET</sequence>
<feature type="domain" description="FAD-dependent urate hydroxylase HpyO/Asp monooxygenase CreE-like FAD/NAD(P)-binding" evidence="1">
    <location>
        <begin position="10"/>
        <end position="157"/>
    </location>
</feature>
<dbReference type="OrthoDB" id="101972at2"/>
<dbReference type="Proteomes" id="UP000078389">
    <property type="component" value="Unassembled WGS sequence"/>
</dbReference>
<reference evidence="2 3" key="1">
    <citation type="submission" date="2016-03" db="EMBL/GenBank/DDBJ databases">
        <title>Genome sequencing of Devosia sp. S37.</title>
        <authorList>
            <person name="Mohd Nor M."/>
        </authorList>
    </citation>
    <scope>NUCLEOTIDE SEQUENCE [LARGE SCALE GENOMIC DNA]</scope>
    <source>
        <strain evidence="2 3">S37</strain>
    </source>
</reference>
<organism evidence="2 3">
    <name type="scientific">Devosia elaeis</name>
    <dbReference type="NCBI Taxonomy" id="1770058"/>
    <lineage>
        <taxon>Bacteria</taxon>
        <taxon>Pseudomonadati</taxon>
        <taxon>Pseudomonadota</taxon>
        <taxon>Alphaproteobacteria</taxon>
        <taxon>Hyphomicrobiales</taxon>
        <taxon>Devosiaceae</taxon>
        <taxon>Devosia</taxon>
    </lineage>
</organism>
<protein>
    <recommendedName>
        <fullName evidence="1">FAD-dependent urate hydroxylase HpyO/Asp monooxygenase CreE-like FAD/NAD(P)-binding domain-containing protein</fullName>
    </recommendedName>
</protein>
<keyword evidence="3" id="KW-1185">Reference proteome</keyword>
<dbReference type="PANTHER" id="PTHR40254">
    <property type="entry name" value="BLR0577 PROTEIN"/>
    <property type="match status" value="1"/>
</dbReference>
<dbReference type="Pfam" id="PF13454">
    <property type="entry name" value="NAD_binding_9"/>
    <property type="match status" value="1"/>
</dbReference>
<evidence type="ECO:0000259" key="1">
    <source>
        <dbReference type="Pfam" id="PF13454"/>
    </source>
</evidence>
<dbReference type="PANTHER" id="PTHR40254:SF1">
    <property type="entry name" value="BLR0577 PROTEIN"/>
    <property type="match status" value="1"/>
</dbReference>
<proteinExistence type="predicted"/>
<dbReference type="InterPro" id="IPR052189">
    <property type="entry name" value="L-asp_N-monooxygenase_NS-form"/>
</dbReference>
<evidence type="ECO:0000313" key="3">
    <source>
        <dbReference type="Proteomes" id="UP000078389"/>
    </source>
</evidence>
<dbReference type="InterPro" id="IPR036188">
    <property type="entry name" value="FAD/NAD-bd_sf"/>
</dbReference>
<dbReference type="EMBL" id="LVVY01000086">
    <property type="protein sequence ID" value="OAM77124.1"/>
    <property type="molecule type" value="Genomic_DNA"/>
</dbReference>
<dbReference type="SUPFAM" id="SSF51905">
    <property type="entry name" value="FAD/NAD(P)-binding domain"/>
    <property type="match status" value="1"/>
</dbReference>
<evidence type="ECO:0000313" key="2">
    <source>
        <dbReference type="EMBL" id="OAM77124.1"/>
    </source>
</evidence>
<accession>A0A178HYI7</accession>
<gene>
    <name evidence="2" type="ORF">A3840_10855</name>
</gene>
<dbReference type="AlphaFoldDB" id="A0A178HYI7"/>
<dbReference type="InterPro" id="IPR038732">
    <property type="entry name" value="HpyO/CreE_NAD-binding"/>
</dbReference>